<reference evidence="1 2" key="1">
    <citation type="submission" date="2019-09" db="EMBL/GenBank/DDBJ databases">
        <title>Genome Sequences of Streptomyces kaniharaensis ATCC 21070.</title>
        <authorList>
            <person name="Zhu W."/>
            <person name="De Crecy-Lagard V."/>
            <person name="Richards N.G."/>
        </authorList>
    </citation>
    <scope>NUCLEOTIDE SEQUENCE [LARGE SCALE GENOMIC DNA]</scope>
    <source>
        <strain evidence="1 2">SF-557</strain>
    </source>
</reference>
<keyword evidence="2" id="KW-1185">Reference proteome</keyword>
<dbReference type="Proteomes" id="UP000450000">
    <property type="component" value="Unassembled WGS sequence"/>
</dbReference>
<dbReference type="OrthoDB" id="4273563at2"/>
<accession>A0A6N7KII3</accession>
<dbReference type="RefSeq" id="WP_153459890.1">
    <property type="nucleotide sequence ID" value="NZ_WBOF01000001.1"/>
</dbReference>
<dbReference type="EMBL" id="WBOF01000001">
    <property type="protein sequence ID" value="MQS11206.1"/>
    <property type="molecule type" value="Genomic_DNA"/>
</dbReference>
<name>A0A6N7KII3_9ACTN</name>
<organism evidence="1 2">
    <name type="scientific">Streptomyces kaniharaensis</name>
    <dbReference type="NCBI Taxonomy" id="212423"/>
    <lineage>
        <taxon>Bacteria</taxon>
        <taxon>Bacillati</taxon>
        <taxon>Actinomycetota</taxon>
        <taxon>Actinomycetes</taxon>
        <taxon>Kitasatosporales</taxon>
        <taxon>Streptomycetaceae</taxon>
        <taxon>Streptomyces</taxon>
    </lineage>
</organism>
<protein>
    <submittedName>
        <fullName evidence="1">Uncharacterized protein</fullName>
    </submittedName>
</protein>
<proteinExistence type="predicted"/>
<sequence length="59" mass="6269">MLPTAEQVRALKDEDFRLTLGQGHQVHPAGELADEVYVTAAVQNSTCGGWSSCGSVCSF</sequence>
<evidence type="ECO:0000313" key="1">
    <source>
        <dbReference type="EMBL" id="MQS11206.1"/>
    </source>
</evidence>
<comment type="caution">
    <text evidence="1">The sequence shown here is derived from an EMBL/GenBank/DDBJ whole genome shotgun (WGS) entry which is preliminary data.</text>
</comment>
<dbReference type="AlphaFoldDB" id="A0A6N7KII3"/>
<gene>
    <name evidence="1" type="ORF">F7Q99_02615</name>
</gene>
<evidence type="ECO:0000313" key="2">
    <source>
        <dbReference type="Proteomes" id="UP000450000"/>
    </source>
</evidence>